<dbReference type="Proteomes" id="UP001054837">
    <property type="component" value="Unassembled WGS sequence"/>
</dbReference>
<comment type="caution">
    <text evidence="2">The sequence shown here is derived from an EMBL/GenBank/DDBJ whole genome shotgun (WGS) entry which is preliminary data.</text>
</comment>
<name>A0AAV4PTX2_9ARAC</name>
<feature type="region of interest" description="Disordered" evidence="1">
    <location>
        <begin position="94"/>
        <end position="143"/>
    </location>
</feature>
<evidence type="ECO:0000313" key="2">
    <source>
        <dbReference type="EMBL" id="GIY00499.1"/>
    </source>
</evidence>
<feature type="compositionally biased region" description="Polar residues" evidence="1">
    <location>
        <begin position="41"/>
        <end position="50"/>
    </location>
</feature>
<dbReference type="AlphaFoldDB" id="A0AAV4PTX2"/>
<feature type="region of interest" description="Disordered" evidence="1">
    <location>
        <begin position="21"/>
        <end position="63"/>
    </location>
</feature>
<keyword evidence="3" id="KW-1185">Reference proteome</keyword>
<feature type="compositionally biased region" description="Basic residues" evidence="1">
    <location>
        <begin position="107"/>
        <end position="124"/>
    </location>
</feature>
<evidence type="ECO:0000313" key="3">
    <source>
        <dbReference type="Proteomes" id="UP001054837"/>
    </source>
</evidence>
<proteinExistence type="predicted"/>
<accession>A0AAV4PTX2</accession>
<organism evidence="2 3">
    <name type="scientific">Caerostris darwini</name>
    <dbReference type="NCBI Taxonomy" id="1538125"/>
    <lineage>
        <taxon>Eukaryota</taxon>
        <taxon>Metazoa</taxon>
        <taxon>Ecdysozoa</taxon>
        <taxon>Arthropoda</taxon>
        <taxon>Chelicerata</taxon>
        <taxon>Arachnida</taxon>
        <taxon>Araneae</taxon>
        <taxon>Araneomorphae</taxon>
        <taxon>Entelegynae</taxon>
        <taxon>Araneoidea</taxon>
        <taxon>Araneidae</taxon>
        <taxon>Caerostris</taxon>
    </lineage>
</organism>
<sequence>MCVCLRNITSSPVIRCQRNARKLPTSSPEPTFPPAVISRSIGPTAQNDTPFQKKTKKQVKKGYSPVIRCQRHARKLPTSFPEPTVPPAVISCSIGPMAQNDTPFQKTTKKERKRKQVKKNKKGCGVRGKGGRKGENAGDYGAV</sequence>
<reference evidence="2 3" key="1">
    <citation type="submission" date="2021-06" db="EMBL/GenBank/DDBJ databases">
        <title>Caerostris darwini draft genome.</title>
        <authorList>
            <person name="Kono N."/>
            <person name="Arakawa K."/>
        </authorList>
    </citation>
    <scope>NUCLEOTIDE SEQUENCE [LARGE SCALE GENOMIC DNA]</scope>
</reference>
<dbReference type="EMBL" id="BPLQ01003435">
    <property type="protein sequence ID" value="GIY00499.1"/>
    <property type="molecule type" value="Genomic_DNA"/>
</dbReference>
<evidence type="ECO:0000256" key="1">
    <source>
        <dbReference type="SAM" id="MobiDB-lite"/>
    </source>
</evidence>
<gene>
    <name evidence="2" type="ORF">CDAR_579861</name>
</gene>
<protein>
    <submittedName>
        <fullName evidence="2">Uncharacterized protein</fullName>
    </submittedName>
</protein>